<dbReference type="EMBL" id="JAWZYT010002321">
    <property type="protein sequence ID" value="KAK4305168.1"/>
    <property type="molecule type" value="Genomic_DNA"/>
</dbReference>
<evidence type="ECO:0000313" key="3">
    <source>
        <dbReference type="EMBL" id="KAK4305168.1"/>
    </source>
</evidence>
<protein>
    <submittedName>
        <fullName evidence="3">Uncharacterized protein</fullName>
    </submittedName>
</protein>
<feature type="signal peptide" evidence="2">
    <location>
        <begin position="1"/>
        <end position="31"/>
    </location>
</feature>
<comment type="caution">
    <text evidence="3">The sequence shown here is derived from an EMBL/GenBank/DDBJ whole genome shotgun (WGS) entry which is preliminary data.</text>
</comment>
<evidence type="ECO:0000313" key="4">
    <source>
        <dbReference type="Proteomes" id="UP001292094"/>
    </source>
</evidence>
<proteinExistence type="predicted"/>
<reference evidence="3" key="1">
    <citation type="submission" date="2023-11" db="EMBL/GenBank/DDBJ databases">
        <title>Genome assemblies of two species of porcelain crab, Petrolisthes cinctipes and Petrolisthes manimaculis (Anomura: Porcellanidae).</title>
        <authorList>
            <person name="Angst P."/>
        </authorList>
    </citation>
    <scope>NUCLEOTIDE SEQUENCE</scope>
    <source>
        <strain evidence="3">PB745_02</strain>
        <tissue evidence="3">Gill</tissue>
    </source>
</reference>
<gene>
    <name evidence="3" type="ORF">Pmani_022929</name>
</gene>
<feature type="chain" id="PRO_5041917526" evidence="2">
    <location>
        <begin position="32"/>
        <end position="75"/>
    </location>
</feature>
<keyword evidence="4" id="KW-1185">Reference proteome</keyword>
<keyword evidence="2" id="KW-0732">Signal</keyword>
<dbReference type="AlphaFoldDB" id="A0AAE1PBU2"/>
<feature type="compositionally biased region" description="Gly residues" evidence="1">
    <location>
        <begin position="54"/>
        <end position="75"/>
    </location>
</feature>
<feature type="region of interest" description="Disordered" evidence="1">
    <location>
        <begin position="47"/>
        <end position="75"/>
    </location>
</feature>
<evidence type="ECO:0000256" key="2">
    <source>
        <dbReference type="SAM" id="SignalP"/>
    </source>
</evidence>
<organism evidence="3 4">
    <name type="scientific">Petrolisthes manimaculis</name>
    <dbReference type="NCBI Taxonomy" id="1843537"/>
    <lineage>
        <taxon>Eukaryota</taxon>
        <taxon>Metazoa</taxon>
        <taxon>Ecdysozoa</taxon>
        <taxon>Arthropoda</taxon>
        <taxon>Crustacea</taxon>
        <taxon>Multicrustacea</taxon>
        <taxon>Malacostraca</taxon>
        <taxon>Eumalacostraca</taxon>
        <taxon>Eucarida</taxon>
        <taxon>Decapoda</taxon>
        <taxon>Pleocyemata</taxon>
        <taxon>Anomura</taxon>
        <taxon>Galatheoidea</taxon>
        <taxon>Porcellanidae</taxon>
        <taxon>Petrolisthes</taxon>
    </lineage>
</organism>
<sequence>MVGQGRMRTLPYLLLLTTFLFLTSIPNKAQARSPPLVILEAEEEGKEVEEEVGKGGGGGGGGGGVGGGGAFEGGT</sequence>
<accession>A0AAE1PBU2</accession>
<dbReference type="Proteomes" id="UP001292094">
    <property type="component" value="Unassembled WGS sequence"/>
</dbReference>
<evidence type="ECO:0000256" key="1">
    <source>
        <dbReference type="SAM" id="MobiDB-lite"/>
    </source>
</evidence>
<name>A0AAE1PBU2_9EUCA</name>